<gene>
    <name evidence="1" type="ORF">GCM10011575_40980</name>
</gene>
<dbReference type="Proteomes" id="UP000613840">
    <property type="component" value="Unassembled WGS sequence"/>
</dbReference>
<dbReference type="EMBL" id="BMMZ01000013">
    <property type="protein sequence ID" value="GGL78457.1"/>
    <property type="molecule type" value="Genomic_DNA"/>
</dbReference>
<organism evidence="1 2">
    <name type="scientific">Microlunatus endophyticus</name>
    <dbReference type="NCBI Taxonomy" id="1716077"/>
    <lineage>
        <taxon>Bacteria</taxon>
        <taxon>Bacillati</taxon>
        <taxon>Actinomycetota</taxon>
        <taxon>Actinomycetes</taxon>
        <taxon>Propionibacteriales</taxon>
        <taxon>Propionibacteriaceae</taxon>
        <taxon>Microlunatus</taxon>
    </lineage>
</organism>
<evidence type="ECO:0000313" key="1">
    <source>
        <dbReference type="EMBL" id="GGL78457.1"/>
    </source>
</evidence>
<name>A0A917SG89_9ACTN</name>
<comment type="caution">
    <text evidence="1">The sequence shown here is derived from an EMBL/GenBank/DDBJ whole genome shotgun (WGS) entry which is preliminary data.</text>
</comment>
<reference evidence="1" key="2">
    <citation type="submission" date="2020-09" db="EMBL/GenBank/DDBJ databases">
        <authorList>
            <person name="Sun Q."/>
            <person name="Zhou Y."/>
        </authorList>
    </citation>
    <scope>NUCLEOTIDE SEQUENCE</scope>
    <source>
        <strain evidence="1">CGMCC 4.7306</strain>
    </source>
</reference>
<protein>
    <recommendedName>
        <fullName evidence="3">Transcriptional regulator, AbiEi antitoxin, Type IV TA system</fullName>
    </recommendedName>
</protein>
<dbReference type="AlphaFoldDB" id="A0A917SG89"/>
<keyword evidence="2" id="KW-1185">Reference proteome</keyword>
<proteinExistence type="predicted"/>
<sequence length="215" mass="23080">MRAARQGGLPAPITRATLRTVRPKDLAGYYSQPRPELARLERQGLVRQLAPGFYMAPPDDAADGWTPTIEAAGLAIATAVFGARVPILDGVSAARVLGLLPRAVGIATVAVPRQHRPIDLSGGGTIRFVKRSVRDLDARLTPIDRIGRGLIATEEQILIDLARRAGDGLLAQQDLREVSRDLLDRVDLSEVRALAARQRGAAPLQRLVASLGDEP</sequence>
<evidence type="ECO:0000313" key="2">
    <source>
        <dbReference type="Proteomes" id="UP000613840"/>
    </source>
</evidence>
<reference evidence="1" key="1">
    <citation type="journal article" date="2014" name="Int. J. Syst. Evol. Microbiol.">
        <title>Complete genome sequence of Corynebacterium casei LMG S-19264T (=DSM 44701T), isolated from a smear-ripened cheese.</title>
        <authorList>
            <consortium name="US DOE Joint Genome Institute (JGI-PGF)"/>
            <person name="Walter F."/>
            <person name="Albersmeier A."/>
            <person name="Kalinowski J."/>
            <person name="Ruckert C."/>
        </authorList>
    </citation>
    <scope>NUCLEOTIDE SEQUENCE</scope>
    <source>
        <strain evidence="1">CGMCC 4.7306</strain>
    </source>
</reference>
<accession>A0A917SG89</accession>
<evidence type="ECO:0008006" key="3">
    <source>
        <dbReference type="Google" id="ProtNLM"/>
    </source>
</evidence>